<keyword evidence="2" id="KW-1185">Reference proteome</keyword>
<dbReference type="SUPFAM" id="SSF50969">
    <property type="entry name" value="YVTN repeat-like/Quinoprotein amine dehydrogenase"/>
    <property type="match status" value="1"/>
</dbReference>
<dbReference type="Proteomes" id="UP000000598">
    <property type="component" value="Chromosome D"/>
</dbReference>
<evidence type="ECO:0000313" key="2">
    <source>
        <dbReference type="Proteomes" id="UP000000598"/>
    </source>
</evidence>
<name>Q6CS77_KLULA</name>
<dbReference type="PaxDb" id="284590-Q6CS77"/>
<dbReference type="InterPro" id="IPR011044">
    <property type="entry name" value="Quino_amine_DH_bsu"/>
</dbReference>
<reference evidence="1 2" key="1">
    <citation type="journal article" date="2004" name="Nature">
        <title>Genome evolution in yeasts.</title>
        <authorList>
            <consortium name="Genolevures"/>
            <person name="Dujon B."/>
            <person name="Sherman D."/>
            <person name="Fischer G."/>
            <person name="Durrens P."/>
            <person name="Casaregola S."/>
            <person name="Lafontaine I."/>
            <person name="de Montigny J."/>
            <person name="Marck C."/>
            <person name="Neuveglise C."/>
            <person name="Talla E."/>
            <person name="Goffard N."/>
            <person name="Frangeul L."/>
            <person name="Aigle M."/>
            <person name="Anthouard V."/>
            <person name="Babour A."/>
            <person name="Barbe V."/>
            <person name="Barnay S."/>
            <person name="Blanchin S."/>
            <person name="Beckerich J.M."/>
            <person name="Beyne E."/>
            <person name="Bleykasten C."/>
            <person name="Boisrame A."/>
            <person name="Boyer J."/>
            <person name="Cattolico L."/>
            <person name="Confanioleri F."/>
            <person name="de Daruvar A."/>
            <person name="Despons L."/>
            <person name="Fabre E."/>
            <person name="Fairhead C."/>
            <person name="Ferry-Dumazet H."/>
            <person name="Groppi A."/>
            <person name="Hantraye F."/>
            <person name="Hennequin C."/>
            <person name="Jauniaux N."/>
            <person name="Joyet P."/>
            <person name="Kachouri R."/>
            <person name="Kerrest A."/>
            <person name="Koszul R."/>
            <person name="Lemaire M."/>
            <person name="Lesur I."/>
            <person name="Ma L."/>
            <person name="Muller H."/>
            <person name="Nicaud J.M."/>
            <person name="Nikolski M."/>
            <person name="Oztas S."/>
            <person name="Ozier-Kalogeropoulos O."/>
            <person name="Pellenz S."/>
            <person name="Potier S."/>
            <person name="Richard G.F."/>
            <person name="Straub M.L."/>
            <person name="Suleau A."/>
            <person name="Swennene D."/>
            <person name="Tekaia F."/>
            <person name="Wesolowski-Louvel M."/>
            <person name="Westhof E."/>
            <person name="Wirth B."/>
            <person name="Zeniou-Meyer M."/>
            <person name="Zivanovic I."/>
            <person name="Bolotin-Fukuhara M."/>
            <person name="Thierry A."/>
            <person name="Bouchier C."/>
            <person name="Caudron B."/>
            <person name="Scarpelli C."/>
            <person name="Gaillardin C."/>
            <person name="Weissenbach J."/>
            <person name="Wincker P."/>
            <person name="Souciet J.L."/>
        </authorList>
    </citation>
    <scope>NUCLEOTIDE SEQUENCE [LARGE SCALE GENOMIC DNA]</scope>
    <source>
        <strain evidence="2">ATCC 8585 / CBS 2359 / DSM 70799 / NBRC 1267 / NRRL Y-1140 / WM37</strain>
    </source>
</reference>
<evidence type="ECO:0000313" key="1">
    <source>
        <dbReference type="EMBL" id="CAH00308.1"/>
    </source>
</evidence>
<accession>Q6CS77</accession>
<organism evidence="1 2">
    <name type="scientific">Kluyveromyces lactis (strain ATCC 8585 / CBS 2359 / DSM 70799 / NBRC 1267 / NRRL Y-1140 / WM37)</name>
    <name type="common">Yeast</name>
    <name type="synonym">Candida sphaerica</name>
    <dbReference type="NCBI Taxonomy" id="284590"/>
    <lineage>
        <taxon>Eukaryota</taxon>
        <taxon>Fungi</taxon>
        <taxon>Dikarya</taxon>
        <taxon>Ascomycota</taxon>
        <taxon>Saccharomycotina</taxon>
        <taxon>Saccharomycetes</taxon>
        <taxon>Saccharomycetales</taxon>
        <taxon>Saccharomycetaceae</taxon>
        <taxon>Kluyveromyces</taxon>
    </lineage>
</organism>
<sequence>MGIPINLESLEVTRVYQAYDFDGRSGLGRRRSSYTAGNSLVSSRGTMNGVLTVRKIETHQLRVGIEMNSASVEGFLVLWDKQGSQIVVISPFGDVSVYNVDGGISPRNELVRVARISWNEFLFMGHSDAVYFGNAHDGGVRHDYWDVGAISTMWHIPKDDTFCCVLPDGIAHVTENPRRTLRRRTSLDDENLESRQMTHYIQDYSIIEPCPAKDALAIAKRTGEIAILVDGSLRFVTGMGLTDEEGNNNGNSNREQWNPNDRVMKMSWSHDGRFLCIVTTQRIFVYDEEEDALTVVAGENPNQLISWGSSCRTLFLLSTHLYGTMLKAFEHNNEEQQWICCGFEDIRSQFHINKVHAFNVSSTRDTLTIYHDQNIIDTFEYKIT</sequence>
<dbReference type="KEGG" id="kla:KLLA0_D03278g"/>
<dbReference type="AlphaFoldDB" id="Q6CS77"/>
<dbReference type="EMBL" id="CR382124">
    <property type="protein sequence ID" value="CAH00308.1"/>
    <property type="molecule type" value="Genomic_DNA"/>
</dbReference>
<gene>
    <name evidence="1" type="ORF">KLLA0_D03278g</name>
</gene>
<protein>
    <submittedName>
        <fullName evidence="1">KLLA0D03278p</fullName>
    </submittedName>
</protein>
<proteinExistence type="predicted"/>
<dbReference type="InParanoid" id="Q6CS77"/>
<dbReference type="GeneID" id="2892991"/>
<dbReference type="RefSeq" id="XP_453212.1">
    <property type="nucleotide sequence ID" value="XM_453212.1"/>
</dbReference>
<dbReference type="HOGENOM" id="CLU_719738_0_0_1"/>